<dbReference type="EMBL" id="ASPP01003248">
    <property type="protein sequence ID" value="ETO33623.1"/>
    <property type="molecule type" value="Genomic_DNA"/>
</dbReference>
<evidence type="ECO:0000313" key="1">
    <source>
        <dbReference type="EMBL" id="ETO33623.1"/>
    </source>
</evidence>
<gene>
    <name evidence="1" type="ORF">RFI_03478</name>
</gene>
<dbReference type="OrthoDB" id="538223at2759"/>
<proteinExistence type="predicted"/>
<protein>
    <submittedName>
        <fullName evidence="1">Uncharacterized protein</fullName>
    </submittedName>
</protein>
<organism evidence="1 2">
    <name type="scientific">Reticulomyxa filosa</name>
    <dbReference type="NCBI Taxonomy" id="46433"/>
    <lineage>
        <taxon>Eukaryota</taxon>
        <taxon>Sar</taxon>
        <taxon>Rhizaria</taxon>
        <taxon>Retaria</taxon>
        <taxon>Foraminifera</taxon>
        <taxon>Monothalamids</taxon>
        <taxon>Reticulomyxidae</taxon>
        <taxon>Reticulomyxa</taxon>
    </lineage>
</organism>
<dbReference type="Proteomes" id="UP000023152">
    <property type="component" value="Unassembled WGS sequence"/>
</dbReference>
<name>X6P682_RETFI</name>
<sequence>NQESRKQEMEEDIAIIQALETYIPLQANMNNEDNEKKRQLTYKSKSGKRKVYFVVIWKRYYVIIFDKYSQSDNNDKYFYDHFNLNQ</sequence>
<evidence type="ECO:0000313" key="2">
    <source>
        <dbReference type="Proteomes" id="UP000023152"/>
    </source>
</evidence>
<reference evidence="1 2" key="1">
    <citation type="journal article" date="2013" name="Curr. Biol.">
        <title>The Genome of the Foraminiferan Reticulomyxa filosa.</title>
        <authorList>
            <person name="Glockner G."/>
            <person name="Hulsmann N."/>
            <person name="Schleicher M."/>
            <person name="Noegel A.A."/>
            <person name="Eichinger L."/>
            <person name="Gallinger C."/>
            <person name="Pawlowski J."/>
            <person name="Sierra R."/>
            <person name="Euteneuer U."/>
            <person name="Pillet L."/>
            <person name="Moustafa A."/>
            <person name="Platzer M."/>
            <person name="Groth M."/>
            <person name="Szafranski K."/>
            <person name="Schliwa M."/>
        </authorList>
    </citation>
    <scope>NUCLEOTIDE SEQUENCE [LARGE SCALE GENOMIC DNA]</scope>
</reference>
<comment type="caution">
    <text evidence="1">The sequence shown here is derived from an EMBL/GenBank/DDBJ whole genome shotgun (WGS) entry which is preliminary data.</text>
</comment>
<feature type="non-terminal residue" evidence="1">
    <location>
        <position position="1"/>
    </location>
</feature>
<accession>X6P682</accession>
<dbReference type="AlphaFoldDB" id="X6P682"/>
<keyword evidence="2" id="KW-1185">Reference proteome</keyword>